<sequence length="214" mass="24889">MSTNLATAQNDYLCDFLRENGVFVLKKQRVSIAGELAKTTNVEAQHKWTYDKIAEVLIKDELFNSHYHPEYRSVRSLLFHFCTFLLKGSPSGQLLASMMPNMSQVQTTEPISTSLFAPQVQKTRSNPAEYLLTESQISPPTSQHYLQLPQQLEERYRILKTTIKKLIFPNKKSQLLHINTHIFPNVFHHILRTFLDHNRKFLSIKQQLFELSVE</sequence>
<dbReference type="OrthoDB" id="10593490at2759"/>
<evidence type="ECO:0000313" key="2">
    <source>
        <dbReference type="Proteomes" id="UP000286134"/>
    </source>
</evidence>
<evidence type="ECO:0000313" key="1">
    <source>
        <dbReference type="EMBL" id="RKF64000.1"/>
    </source>
</evidence>
<reference evidence="1 2" key="1">
    <citation type="journal article" date="2018" name="BMC Genomics">
        <title>Comparative genome analyses reveal sequence features reflecting distinct modes of host-adaptation between dicot and monocot powdery mildew.</title>
        <authorList>
            <person name="Wu Y."/>
            <person name="Ma X."/>
            <person name="Pan Z."/>
            <person name="Kale S.D."/>
            <person name="Song Y."/>
            <person name="King H."/>
            <person name="Zhang Q."/>
            <person name="Presley C."/>
            <person name="Deng X."/>
            <person name="Wei C.I."/>
            <person name="Xiao S."/>
        </authorList>
    </citation>
    <scope>NUCLEOTIDE SEQUENCE [LARGE SCALE GENOMIC DNA]</scope>
    <source>
        <strain evidence="1">UMSG2</strain>
    </source>
</reference>
<name>A0A420I2U1_9PEZI</name>
<keyword evidence="2" id="KW-1185">Reference proteome</keyword>
<dbReference type="EMBL" id="MCFK01002198">
    <property type="protein sequence ID" value="RKF64000.1"/>
    <property type="molecule type" value="Genomic_DNA"/>
</dbReference>
<dbReference type="AlphaFoldDB" id="A0A420I2U1"/>
<comment type="caution">
    <text evidence="1">The sequence shown here is derived from an EMBL/GenBank/DDBJ whole genome shotgun (WGS) entry which is preliminary data.</text>
</comment>
<accession>A0A420I2U1</accession>
<organism evidence="1 2">
    <name type="scientific">Erysiphe neolycopersici</name>
    <dbReference type="NCBI Taxonomy" id="212602"/>
    <lineage>
        <taxon>Eukaryota</taxon>
        <taxon>Fungi</taxon>
        <taxon>Dikarya</taxon>
        <taxon>Ascomycota</taxon>
        <taxon>Pezizomycotina</taxon>
        <taxon>Leotiomycetes</taxon>
        <taxon>Erysiphales</taxon>
        <taxon>Erysiphaceae</taxon>
        <taxon>Erysiphe</taxon>
    </lineage>
</organism>
<dbReference type="Proteomes" id="UP000286134">
    <property type="component" value="Unassembled WGS sequence"/>
</dbReference>
<protein>
    <submittedName>
        <fullName evidence="1">Uncharacterized protein</fullName>
    </submittedName>
</protein>
<proteinExistence type="predicted"/>
<gene>
    <name evidence="1" type="ORF">OnM2_021120</name>
</gene>